<dbReference type="Proteomes" id="UP000276133">
    <property type="component" value="Unassembled WGS sequence"/>
</dbReference>
<organism evidence="1 2">
    <name type="scientific">Brachionus plicatilis</name>
    <name type="common">Marine rotifer</name>
    <name type="synonym">Brachionus muelleri</name>
    <dbReference type="NCBI Taxonomy" id="10195"/>
    <lineage>
        <taxon>Eukaryota</taxon>
        <taxon>Metazoa</taxon>
        <taxon>Spiralia</taxon>
        <taxon>Gnathifera</taxon>
        <taxon>Rotifera</taxon>
        <taxon>Eurotatoria</taxon>
        <taxon>Monogononta</taxon>
        <taxon>Pseudotrocha</taxon>
        <taxon>Ploima</taxon>
        <taxon>Brachionidae</taxon>
        <taxon>Brachionus</taxon>
    </lineage>
</organism>
<name>A0A3M7STR7_BRAPC</name>
<gene>
    <name evidence="1" type="ORF">BpHYR1_025622</name>
</gene>
<keyword evidence="2" id="KW-1185">Reference proteome</keyword>
<reference evidence="1 2" key="1">
    <citation type="journal article" date="2018" name="Sci. Rep.">
        <title>Genomic signatures of local adaptation to the degree of environmental predictability in rotifers.</title>
        <authorList>
            <person name="Franch-Gras L."/>
            <person name="Hahn C."/>
            <person name="Garcia-Roger E.M."/>
            <person name="Carmona M.J."/>
            <person name="Serra M."/>
            <person name="Gomez A."/>
        </authorList>
    </citation>
    <scope>NUCLEOTIDE SEQUENCE [LARGE SCALE GENOMIC DNA]</scope>
    <source>
        <strain evidence="1">HYR1</strain>
    </source>
</reference>
<protein>
    <submittedName>
        <fullName evidence="1">Uncharacterized protein</fullName>
    </submittedName>
</protein>
<evidence type="ECO:0000313" key="1">
    <source>
        <dbReference type="EMBL" id="RNA39241.1"/>
    </source>
</evidence>
<evidence type="ECO:0000313" key="2">
    <source>
        <dbReference type="Proteomes" id="UP000276133"/>
    </source>
</evidence>
<dbReference type="EMBL" id="REGN01000772">
    <property type="protein sequence ID" value="RNA39241.1"/>
    <property type="molecule type" value="Genomic_DNA"/>
</dbReference>
<proteinExistence type="predicted"/>
<dbReference type="AlphaFoldDB" id="A0A3M7STR7"/>
<comment type="caution">
    <text evidence="1">The sequence shown here is derived from an EMBL/GenBank/DDBJ whole genome shotgun (WGS) entry which is preliminary data.</text>
</comment>
<sequence>MRSSGHGRASESDESAESLAYSWSSSSSSDLALRLGFWVRGRRVSLNNCSFSVCSSASIWCRSDSGIMSVQDLSSSVVEKVATLNWERSSSPALGSLASSRVSARFSISSMS</sequence>
<accession>A0A3M7STR7</accession>